<name>A0A1Y1QJL1_9GAMM</name>
<dbReference type="NCBIfam" id="TIGR00251">
    <property type="entry name" value="DUF167 family protein"/>
    <property type="match status" value="1"/>
</dbReference>
<dbReference type="PANTHER" id="PTHR13420">
    <property type="entry name" value="UPF0235 PROTEIN C15ORF40"/>
    <property type="match status" value="1"/>
</dbReference>
<evidence type="ECO:0000313" key="3">
    <source>
        <dbReference type="EMBL" id="OQX07275.1"/>
    </source>
</evidence>
<dbReference type="InterPro" id="IPR036591">
    <property type="entry name" value="YggU-like_sf"/>
</dbReference>
<dbReference type="Proteomes" id="UP000192491">
    <property type="component" value="Unassembled WGS sequence"/>
</dbReference>
<protein>
    <recommendedName>
        <fullName evidence="2">UPF0235 protein BWK73_28515</fullName>
    </recommendedName>
</protein>
<dbReference type="HAMAP" id="MF_00634">
    <property type="entry name" value="UPF0235"/>
    <property type="match status" value="1"/>
</dbReference>
<dbReference type="AlphaFoldDB" id="A0A1Y1QJL1"/>
<dbReference type="GO" id="GO:0005737">
    <property type="term" value="C:cytoplasm"/>
    <property type="evidence" value="ECO:0007669"/>
    <property type="project" value="TreeGrafter"/>
</dbReference>
<dbReference type="InterPro" id="IPR003746">
    <property type="entry name" value="DUF167"/>
</dbReference>
<dbReference type="Pfam" id="PF02594">
    <property type="entry name" value="DUF167"/>
    <property type="match status" value="1"/>
</dbReference>
<evidence type="ECO:0000256" key="2">
    <source>
        <dbReference type="HAMAP-Rule" id="MF_00634"/>
    </source>
</evidence>
<dbReference type="EMBL" id="MTEJ01000214">
    <property type="protein sequence ID" value="OQX07275.1"/>
    <property type="molecule type" value="Genomic_DNA"/>
</dbReference>
<evidence type="ECO:0000313" key="4">
    <source>
        <dbReference type="Proteomes" id="UP000192491"/>
    </source>
</evidence>
<organism evidence="3 4">
    <name type="scientific">Thiothrix lacustris</name>
    <dbReference type="NCBI Taxonomy" id="525917"/>
    <lineage>
        <taxon>Bacteria</taxon>
        <taxon>Pseudomonadati</taxon>
        <taxon>Pseudomonadota</taxon>
        <taxon>Gammaproteobacteria</taxon>
        <taxon>Thiotrichales</taxon>
        <taxon>Thiotrichaceae</taxon>
        <taxon>Thiothrix</taxon>
    </lineage>
</organism>
<proteinExistence type="inferred from homology"/>
<sequence length="96" mass="10729">MTAFYRWEEDVLHLFVRVQPKASRDEFAEVQEDRIRIRITAPPVDGKANAHLLKFVAKACGVAKSNVQIKNGETGRNKHLCIESPVCLPAGVERAS</sequence>
<comment type="similarity">
    <text evidence="1 2">Belongs to the UPF0235 family.</text>
</comment>
<dbReference type="PANTHER" id="PTHR13420:SF7">
    <property type="entry name" value="UPF0235 PROTEIN C15ORF40"/>
    <property type="match status" value="1"/>
</dbReference>
<accession>A0A1Y1QJL1</accession>
<dbReference type="SMART" id="SM01152">
    <property type="entry name" value="DUF167"/>
    <property type="match status" value="1"/>
</dbReference>
<comment type="caution">
    <text evidence="3">The sequence shown here is derived from an EMBL/GenBank/DDBJ whole genome shotgun (WGS) entry which is preliminary data.</text>
</comment>
<dbReference type="STRING" id="1123401.GCA_000621325_02849"/>
<gene>
    <name evidence="3" type="ORF">BWK73_28515</name>
</gene>
<dbReference type="Gene3D" id="3.30.1200.10">
    <property type="entry name" value="YggU-like"/>
    <property type="match status" value="1"/>
</dbReference>
<reference evidence="3 4" key="1">
    <citation type="submission" date="2017-01" db="EMBL/GenBank/DDBJ databases">
        <title>Novel large sulfur bacteria in the metagenomes of groundwater-fed chemosynthetic microbial mats in the Lake Huron basin.</title>
        <authorList>
            <person name="Sharrar A.M."/>
            <person name="Flood B.E."/>
            <person name="Bailey J.V."/>
            <person name="Jones D.S."/>
            <person name="Biddanda B."/>
            <person name="Ruberg S.A."/>
            <person name="Marcus D.N."/>
            <person name="Dick G.J."/>
        </authorList>
    </citation>
    <scope>NUCLEOTIDE SEQUENCE [LARGE SCALE GENOMIC DNA]</scope>
    <source>
        <strain evidence="3">A8</strain>
    </source>
</reference>
<evidence type="ECO:0000256" key="1">
    <source>
        <dbReference type="ARBA" id="ARBA00010364"/>
    </source>
</evidence>
<dbReference type="SUPFAM" id="SSF69786">
    <property type="entry name" value="YggU-like"/>
    <property type="match status" value="1"/>
</dbReference>